<dbReference type="GO" id="GO:0004222">
    <property type="term" value="F:metalloendopeptidase activity"/>
    <property type="evidence" value="ECO:0007669"/>
    <property type="project" value="InterPro"/>
</dbReference>
<keyword evidence="5 7" id="KW-1015">Disulfide bond</keyword>
<feature type="disulfide bond" evidence="8">
    <location>
        <begin position="340"/>
        <end position="345"/>
    </location>
</feature>
<dbReference type="InterPro" id="IPR000742">
    <property type="entry name" value="EGF"/>
</dbReference>
<feature type="domain" description="EGF-like" evidence="12">
    <location>
        <begin position="622"/>
        <end position="656"/>
    </location>
</feature>
<feature type="domain" description="Disintegrin" evidence="13">
    <location>
        <begin position="394"/>
        <end position="483"/>
    </location>
</feature>
<proteinExistence type="predicted"/>
<dbReference type="GO" id="GO:0006508">
    <property type="term" value="P:proteolysis"/>
    <property type="evidence" value="ECO:0007669"/>
    <property type="project" value="InterPro"/>
</dbReference>
<comment type="subcellular location">
    <subcellularLocation>
        <location evidence="1">Membrane</location>
        <topology evidence="1">Single-pass membrane protein</topology>
    </subcellularLocation>
</comment>
<dbReference type="FunFam" id="4.10.70.10:FF:000001">
    <property type="entry name" value="Disintegrin and metalloproteinase domain-containing protein 22"/>
    <property type="match status" value="1"/>
</dbReference>
<dbReference type="GO" id="GO:0008584">
    <property type="term" value="P:male gonad development"/>
    <property type="evidence" value="ECO:0007669"/>
    <property type="project" value="TreeGrafter"/>
</dbReference>
<evidence type="ECO:0000256" key="1">
    <source>
        <dbReference type="ARBA" id="ARBA00004167"/>
    </source>
</evidence>
<dbReference type="Gene3D" id="4.10.70.10">
    <property type="entry name" value="Disintegrin domain"/>
    <property type="match status" value="1"/>
</dbReference>
<evidence type="ECO:0000256" key="5">
    <source>
        <dbReference type="ARBA" id="ARBA00023157"/>
    </source>
</evidence>
<evidence type="ECO:0008006" key="17">
    <source>
        <dbReference type="Google" id="ProtNLM"/>
    </source>
</evidence>
<dbReference type="SUPFAM" id="SSF57552">
    <property type="entry name" value="Blood coagulation inhibitor (disintegrin)"/>
    <property type="match status" value="1"/>
</dbReference>
<feature type="transmembrane region" description="Helical" evidence="10">
    <location>
        <begin position="694"/>
        <end position="713"/>
    </location>
</feature>
<dbReference type="Proteomes" id="UP000585614">
    <property type="component" value="Unassembled WGS sequence"/>
</dbReference>
<feature type="compositionally biased region" description="Low complexity" evidence="9">
    <location>
        <begin position="730"/>
        <end position="743"/>
    </location>
</feature>
<dbReference type="InterPro" id="IPR036436">
    <property type="entry name" value="Disintegrin_dom_sf"/>
</dbReference>
<dbReference type="CDD" id="cd04269">
    <property type="entry name" value="ZnMc_adamalysin_II_like"/>
    <property type="match status" value="1"/>
</dbReference>
<keyword evidence="2 10" id="KW-0812">Transmembrane</keyword>
<comment type="caution">
    <text evidence="7">Lacks conserved residue(s) required for the propagation of feature annotation.</text>
</comment>
<organism evidence="15 16">
    <name type="scientific">Rhinolophus ferrumequinum</name>
    <name type="common">Greater horseshoe bat</name>
    <dbReference type="NCBI Taxonomy" id="59479"/>
    <lineage>
        <taxon>Eukaryota</taxon>
        <taxon>Metazoa</taxon>
        <taxon>Chordata</taxon>
        <taxon>Craniata</taxon>
        <taxon>Vertebrata</taxon>
        <taxon>Euteleostomi</taxon>
        <taxon>Mammalia</taxon>
        <taxon>Eutheria</taxon>
        <taxon>Laurasiatheria</taxon>
        <taxon>Chiroptera</taxon>
        <taxon>Yinpterochiroptera</taxon>
        <taxon>Rhinolophoidea</taxon>
        <taxon>Rhinolophidae</taxon>
        <taxon>Rhinolophinae</taxon>
        <taxon>Rhinolophus</taxon>
    </lineage>
</organism>
<dbReference type="InterPro" id="IPR034027">
    <property type="entry name" value="Reprolysin_adamalysin"/>
</dbReference>
<dbReference type="SMART" id="SM00050">
    <property type="entry name" value="DISIN"/>
    <property type="match status" value="1"/>
</dbReference>
<evidence type="ECO:0000256" key="6">
    <source>
        <dbReference type="PROSITE-ProRule" id="PRU00068"/>
    </source>
</evidence>
<keyword evidence="7" id="KW-0245">EGF-like domain</keyword>
<evidence type="ECO:0000256" key="2">
    <source>
        <dbReference type="ARBA" id="ARBA00022692"/>
    </source>
</evidence>
<dbReference type="PROSITE" id="PS50026">
    <property type="entry name" value="EGF_3"/>
    <property type="match status" value="1"/>
</dbReference>
<protein>
    <recommendedName>
        <fullName evidence="17">ADAM metallopeptidase domain 18</fullName>
    </recommendedName>
</protein>
<evidence type="ECO:0000256" key="10">
    <source>
        <dbReference type="SAM" id="Phobius"/>
    </source>
</evidence>
<keyword evidence="11" id="KW-0732">Signal</keyword>
<evidence type="ECO:0000256" key="4">
    <source>
        <dbReference type="ARBA" id="ARBA00023136"/>
    </source>
</evidence>
<dbReference type="PROSITE" id="PS50214">
    <property type="entry name" value="DISINTEGRIN_2"/>
    <property type="match status" value="1"/>
</dbReference>
<dbReference type="GO" id="GO:0007155">
    <property type="term" value="P:cell adhesion"/>
    <property type="evidence" value="ECO:0007669"/>
    <property type="project" value="TreeGrafter"/>
</dbReference>
<dbReference type="Pfam" id="PF01562">
    <property type="entry name" value="Pep_M12B_propep"/>
    <property type="match status" value="1"/>
</dbReference>
<dbReference type="InterPro" id="IPR002870">
    <property type="entry name" value="Peptidase_M12B_N"/>
</dbReference>
<dbReference type="EMBL" id="JACAGC010000003">
    <property type="protein sequence ID" value="KAF6376402.1"/>
    <property type="molecule type" value="Genomic_DNA"/>
</dbReference>
<sequence length="750" mass="83686">MLSILLILSGLGWLTSAGHHSETSLMQITVPQKIGTNTNNGDVSETHVTYAIEIDGKTYTLHLEKQSFLDPHFRVYSYNKSGALYPDSSFIKGHCFYQGYAAEIPKSAVTLSICSGLRGLLQLENVSYGIEPLDSATTYEHMLYQIKNNETDFLPLQGNYPITQLVDQSYKILVKSEKNSDVVLLKRTLKIQVIMDKVLFDYMGSEVAVATENVVHIFSLINTMFSQLKVTVKLTSLELWSDQNKIPSDRDANEVLQRFVSWKEKFLFQRSHDMAFLLIYRNYPNYVGATYHGMACDPKLAAGIALYPKRITLEAFSVVLAQLLGINLGLTYDDIYSCYCPGTTCIMNPQAIRSHGVRIFSSCSMDEFKGIISQPEFECLQNQTISKVIVQGRTLTCGNRILEPDEECDCGPPKKCSHKKCCNPETCTLIRSAECGTGPCCDKKTCMVSERGYTCRISKDACDFTEFCNGNSEYCPQDVTSLDFEPCHNKTAYCYKGICRDPDQQCAELFGKFAKASTYLCSEEVNFLFDDFGNCDRKKCNFGDILCGKVVCHWTHSRIVPRRSFDIQYTYLGGHICMSAYLRNESVVPARADKTYVYDGTLCDFNKVCKQGTCQFVSDLRSIESCDSMRLCKGHGVCNSKGNCHCDVGYAPPSCTISPSSPGGSIDDGFWILVSDKSAYMPAKQPAAPRKNGVFISFGIFLPFLILIAIIALKWNKISFWKTKGKVGGSSISEDSSSNSSKSYTELKVN</sequence>
<evidence type="ECO:0000259" key="13">
    <source>
        <dbReference type="PROSITE" id="PS50214"/>
    </source>
</evidence>
<evidence type="ECO:0000259" key="14">
    <source>
        <dbReference type="PROSITE" id="PS50215"/>
    </source>
</evidence>
<reference evidence="15 16" key="1">
    <citation type="journal article" date="2020" name="Nature">
        <title>Six reference-quality genomes reveal evolution of bat adaptations.</title>
        <authorList>
            <person name="Jebb D."/>
            <person name="Huang Z."/>
            <person name="Pippel M."/>
            <person name="Hughes G.M."/>
            <person name="Lavrichenko K."/>
            <person name="Devanna P."/>
            <person name="Winkler S."/>
            <person name="Jermiin L.S."/>
            <person name="Skirmuntt E.C."/>
            <person name="Katzourakis A."/>
            <person name="Burkitt-Gray L."/>
            <person name="Ray D.A."/>
            <person name="Sullivan K.A.M."/>
            <person name="Roscito J.G."/>
            <person name="Kirilenko B.M."/>
            <person name="Davalos L.M."/>
            <person name="Corthals A.P."/>
            <person name="Power M.L."/>
            <person name="Jones G."/>
            <person name="Ransome R.D."/>
            <person name="Dechmann D.K.N."/>
            <person name="Locatelli A.G."/>
            <person name="Puechmaille S.J."/>
            <person name="Fedrigo O."/>
            <person name="Jarvis E.D."/>
            <person name="Hiller M."/>
            <person name="Vernes S.C."/>
            <person name="Myers E.W."/>
            <person name="Teeling E.C."/>
        </authorList>
    </citation>
    <scope>NUCLEOTIDE SEQUENCE [LARGE SCALE GENOMIC DNA]</scope>
    <source>
        <strain evidence="15">MRhiFer1</strain>
        <tissue evidence="15">Lung</tissue>
    </source>
</reference>
<comment type="caution">
    <text evidence="15">The sequence shown here is derived from an EMBL/GenBank/DDBJ whole genome shotgun (WGS) entry which is preliminary data.</text>
</comment>
<feature type="disulfide bond" evidence="7">
    <location>
        <begin position="646"/>
        <end position="655"/>
    </location>
</feature>
<dbReference type="SMART" id="SM00608">
    <property type="entry name" value="ACR"/>
    <property type="match status" value="1"/>
</dbReference>
<evidence type="ECO:0000313" key="16">
    <source>
        <dbReference type="Proteomes" id="UP000585614"/>
    </source>
</evidence>
<feature type="chain" id="PRO_5029765968" description="ADAM metallopeptidase domain 18" evidence="11">
    <location>
        <begin position="18"/>
        <end position="750"/>
    </location>
</feature>
<dbReference type="PANTHER" id="PTHR11905">
    <property type="entry name" value="ADAM A DISINTEGRIN AND METALLOPROTEASE DOMAIN"/>
    <property type="match status" value="1"/>
</dbReference>
<dbReference type="GO" id="GO:0005886">
    <property type="term" value="C:plasma membrane"/>
    <property type="evidence" value="ECO:0007669"/>
    <property type="project" value="TreeGrafter"/>
</dbReference>
<name>A0A7J7ZQ37_RHIFE</name>
<keyword evidence="4 10" id="KW-0472">Membrane</keyword>
<feature type="region of interest" description="Disordered" evidence="9">
    <location>
        <begin position="725"/>
        <end position="750"/>
    </location>
</feature>
<gene>
    <name evidence="15" type="ORF">mRhiFer1_009594</name>
</gene>
<dbReference type="Pfam" id="PF08516">
    <property type="entry name" value="ADAM_CR"/>
    <property type="match status" value="1"/>
</dbReference>
<dbReference type="SUPFAM" id="SSF55486">
    <property type="entry name" value="Metalloproteases ('zincins'), catalytic domain"/>
    <property type="match status" value="1"/>
</dbReference>
<dbReference type="GO" id="GO:0007339">
    <property type="term" value="P:binding of sperm to zona pellucida"/>
    <property type="evidence" value="ECO:0007669"/>
    <property type="project" value="TreeGrafter"/>
</dbReference>
<dbReference type="Pfam" id="PF01421">
    <property type="entry name" value="Reprolysin"/>
    <property type="match status" value="1"/>
</dbReference>
<dbReference type="PANTHER" id="PTHR11905:SF26">
    <property type="entry name" value="A DISINTEGRIN AND METALLOPEPTIDASE DOMAIN 3"/>
    <property type="match status" value="1"/>
</dbReference>
<evidence type="ECO:0000256" key="9">
    <source>
        <dbReference type="SAM" id="MobiDB-lite"/>
    </source>
</evidence>
<evidence type="ECO:0000313" key="15">
    <source>
        <dbReference type="EMBL" id="KAF6376402.1"/>
    </source>
</evidence>
<dbReference type="PROSITE" id="PS01186">
    <property type="entry name" value="EGF_2"/>
    <property type="match status" value="1"/>
</dbReference>
<keyword evidence="3 10" id="KW-1133">Transmembrane helix</keyword>
<feature type="disulfide bond" evidence="6">
    <location>
        <begin position="455"/>
        <end position="475"/>
    </location>
</feature>
<dbReference type="Pfam" id="PF00200">
    <property type="entry name" value="Disintegrin"/>
    <property type="match status" value="1"/>
</dbReference>
<accession>A0A7J7ZQ37</accession>
<evidence type="ECO:0000256" key="7">
    <source>
        <dbReference type="PROSITE-ProRule" id="PRU00076"/>
    </source>
</evidence>
<dbReference type="AlphaFoldDB" id="A0A7J7ZQ37"/>
<dbReference type="InterPro" id="IPR001590">
    <property type="entry name" value="Peptidase_M12B"/>
</dbReference>
<evidence type="ECO:0000256" key="3">
    <source>
        <dbReference type="ARBA" id="ARBA00022989"/>
    </source>
</evidence>
<dbReference type="InterPro" id="IPR006586">
    <property type="entry name" value="ADAM_Cys-rich"/>
</dbReference>
<evidence type="ECO:0000259" key="12">
    <source>
        <dbReference type="PROSITE" id="PS50026"/>
    </source>
</evidence>
<feature type="signal peptide" evidence="11">
    <location>
        <begin position="1"/>
        <end position="17"/>
    </location>
</feature>
<dbReference type="InterPro" id="IPR024079">
    <property type="entry name" value="MetalloPept_cat_dom_sf"/>
</dbReference>
<dbReference type="InterPro" id="IPR001762">
    <property type="entry name" value="Disintegrin_dom"/>
</dbReference>
<dbReference type="Gene3D" id="3.40.390.10">
    <property type="entry name" value="Collagenase (Catalytic Domain)"/>
    <property type="match status" value="1"/>
</dbReference>
<dbReference type="PROSITE" id="PS50215">
    <property type="entry name" value="ADAM_MEPRO"/>
    <property type="match status" value="1"/>
</dbReference>
<feature type="domain" description="Peptidase M12B" evidence="14">
    <location>
        <begin position="187"/>
        <end position="384"/>
    </location>
</feature>
<evidence type="ECO:0000256" key="8">
    <source>
        <dbReference type="PROSITE-ProRule" id="PRU00276"/>
    </source>
</evidence>
<evidence type="ECO:0000256" key="11">
    <source>
        <dbReference type="SAM" id="SignalP"/>
    </source>
</evidence>